<reference evidence="2" key="1">
    <citation type="submission" date="2020-10" db="EMBL/GenBank/DDBJ databases">
        <authorList>
            <person name="Han B."/>
            <person name="Lu T."/>
            <person name="Zhao Q."/>
            <person name="Huang X."/>
            <person name="Zhao Y."/>
        </authorList>
    </citation>
    <scope>NUCLEOTIDE SEQUENCE</scope>
</reference>
<accession>A0A811MX76</accession>
<keyword evidence="3" id="KW-1185">Reference proteome</keyword>
<dbReference type="EMBL" id="CAJGYO010000002">
    <property type="protein sequence ID" value="CAD6211844.1"/>
    <property type="molecule type" value="Genomic_DNA"/>
</dbReference>
<name>A0A811MX76_9POAL</name>
<protein>
    <submittedName>
        <fullName evidence="2">Uncharacterized protein</fullName>
    </submittedName>
</protein>
<feature type="region of interest" description="Disordered" evidence="1">
    <location>
        <begin position="145"/>
        <end position="169"/>
    </location>
</feature>
<evidence type="ECO:0000256" key="1">
    <source>
        <dbReference type="SAM" id="MobiDB-lite"/>
    </source>
</evidence>
<evidence type="ECO:0000313" key="2">
    <source>
        <dbReference type="EMBL" id="CAD6211844.1"/>
    </source>
</evidence>
<comment type="caution">
    <text evidence="2">The sequence shown here is derived from an EMBL/GenBank/DDBJ whole genome shotgun (WGS) entry which is preliminary data.</text>
</comment>
<evidence type="ECO:0000313" key="3">
    <source>
        <dbReference type="Proteomes" id="UP000604825"/>
    </source>
</evidence>
<gene>
    <name evidence="2" type="ORF">NCGR_LOCUS7727</name>
</gene>
<proteinExistence type="predicted"/>
<organism evidence="2 3">
    <name type="scientific">Miscanthus lutarioriparius</name>
    <dbReference type="NCBI Taxonomy" id="422564"/>
    <lineage>
        <taxon>Eukaryota</taxon>
        <taxon>Viridiplantae</taxon>
        <taxon>Streptophyta</taxon>
        <taxon>Embryophyta</taxon>
        <taxon>Tracheophyta</taxon>
        <taxon>Spermatophyta</taxon>
        <taxon>Magnoliopsida</taxon>
        <taxon>Liliopsida</taxon>
        <taxon>Poales</taxon>
        <taxon>Poaceae</taxon>
        <taxon>PACMAD clade</taxon>
        <taxon>Panicoideae</taxon>
        <taxon>Andropogonodae</taxon>
        <taxon>Andropogoneae</taxon>
        <taxon>Saccharinae</taxon>
        <taxon>Miscanthus</taxon>
    </lineage>
</organism>
<sequence>MAHILAGAGEAVAAETAPHVVPSSLPMRAGGRGHGYAARFSAAGLWIAGFKFRARRNKPVPEAVRPWGCTAELSSGVATMAFCACGGRCEAAVLLRCGWQERLAAPADLGEEEGGEDLNEVVFVVGSAGVALAASPVLDLMDRDFARGQPSAGPRPRSAMATKRKSPVDHGGNSFSVRLGQYNNFFRFEDFEDDKSVVLMEAHLEMMQKFINFCKEKESFKRNAFKEKLTTYFREHLPSDVVDELCNLVQDNSYGKCHYCCLPAESLVLSVLQILHDASQNLGKKTHTSQVAHSSHACRNAPVCNNHDANFNSMNKKAPPASDIVHEKPPSTNGENEKYAASDKGLHSADNIYNGIEATKSFQNQVKANHVPILDIPAFLFGREFSRNTSVSSQHGFLDVYIFKETKSKGRSLDMGELADQLYNKKNLNIQMTNNMTHVVEDHSLKHQKSSRRFNVSETEMRYYKVFCGLAHSQWSCFEGVKLFKTSVTYPSLGESIELLGQCLFVVWAFSFSIFGPTTAKHRSC</sequence>
<dbReference type="Proteomes" id="UP000604825">
    <property type="component" value="Unassembled WGS sequence"/>
</dbReference>
<dbReference type="AlphaFoldDB" id="A0A811MX76"/>